<dbReference type="GO" id="GO:0042026">
    <property type="term" value="P:protein refolding"/>
    <property type="evidence" value="ECO:0007669"/>
    <property type="project" value="TreeGrafter"/>
</dbReference>
<dbReference type="GO" id="GO:0005737">
    <property type="term" value="C:cytoplasm"/>
    <property type="evidence" value="ECO:0007669"/>
    <property type="project" value="TreeGrafter"/>
</dbReference>
<dbReference type="Pfam" id="PF00226">
    <property type="entry name" value="DnaJ"/>
    <property type="match status" value="1"/>
</dbReference>
<dbReference type="PROSITE" id="PS50076">
    <property type="entry name" value="DNAJ_2"/>
    <property type="match status" value="1"/>
</dbReference>
<dbReference type="AlphaFoldDB" id="A0A8H7SBL2"/>
<dbReference type="CDD" id="cd06257">
    <property type="entry name" value="DnaJ"/>
    <property type="match status" value="1"/>
</dbReference>
<reference evidence="2 3" key="1">
    <citation type="submission" date="2020-12" db="EMBL/GenBank/DDBJ databases">
        <title>Metabolic potential, ecology and presence of endohyphal bacteria is reflected in genomic diversity of Mucoromycotina.</title>
        <authorList>
            <person name="Muszewska A."/>
            <person name="Okrasinska A."/>
            <person name="Steczkiewicz K."/>
            <person name="Drgas O."/>
            <person name="Orlowska M."/>
            <person name="Perlinska-Lenart U."/>
            <person name="Aleksandrzak-Piekarczyk T."/>
            <person name="Szatraj K."/>
            <person name="Zielenkiewicz U."/>
            <person name="Pilsyk S."/>
            <person name="Malc E."/>
            <person name="Mieczkowski P."/>
            <person name="Kruszewska J.S."/>
            <person name="Biernat P."/>
            <person name="Pawlowska J."/>
        </authorList>
    </citation>
    <scope>NUCLEOTIDE SEQUENCE [LARGE SCALE GENOMIC DNA]</scope>
    <source>
        <strain evidence="2 3">CBS 142.35</strain>
    </source>
</reference>
<dbReference type="OrthoDB" id="259708at2759"/>
<gene>
    <name evidence="2" type="ORF">INT45_009555</name>
</gene>
<dbReference type="PANTHER" id="PTHR43096">
    <property type="entry name" value="DNAJ HOMOLOG 1, MITOCHONDRIAL-RELATED"/>
    <property type="match status" value="1"/>
</dbReference>
<dbReference type="PANTHER" id="PTHR43096:SF10">
    <property type="entry name" value="CHAPERONE PROTEIN DNAJ A6, CHLOROPLASTIC"/>
    <property type="match status" value="1"/>
</dbReference>
<dbReference type="SUPFAM" id="SSF46565">
    <property type="entry name" value="Chaperone J-domain"/>
    <property type="match status" value="1"/>
</dbReference>
<dbReference type="GO" id="GO:0051082">
    <property type="term" value="F:unfolded protein binding"/>
    <property type="evidence" value="ECO:0007669"/>
    <property type="project" value="TreeGrafter"/>
</dbReference>
<dbReference type="Proteomes" id="UP000646827">
    <property type="component" value="Unassembled WGS sequence"/>
</dbReference>
<feature type="domain" description="J" evidence="1">
    <location>
        <begin position="14"/>
        <end position="89"/>
    </location>
</feature>
<keyword evidence="3" id="KW-1185">Reference proteome</keyword>
<dbReference type="InterPro" id="IPR001623">
    <property type="entry name" value="DnaJ_domain"/>
</dbReference>
<evidence type="ECO:0000313" key="3">
    <source>
        <dbReference type="Proteomes" id="UP000646827"/>
    </source>
</evidence>
<protein>
    <recommendedName>
        <fullName evidence="1">J domain-containing protein</fullName>
    </recommendedName>
</protein>
<dbReference type="PRINTS" id="PR00625">
    <property type="entry name" value="JDOMAIN"/>
</dbReference>
<sequence>MEKWFEDILNVPTDYYRILDVSTNSSIQDIRHAYLKLARNNKFVPANPRATECFQLLNKAYNTLSNETLRFKYDCTRNSSDHDIYDTYGTSGYEYKGDMFERMVYQACEEMMEGQFHALKVLFYTFRGTENCTRVDDHIIDSIEYLLKNMYYILTRKP</sequence>
<dbReference type="EMBL" id="JAEPRB010000031">
    <property type="protein sequence ID" value="KAG2225226.1"/>
    <property type="molecule type" value="Genomic_DNA"/>
</dbReference>
<dbReference type="Gene3D" id="1.10.287.110">
    <property type="entry name" value="DnaJ domain"/>
    <property type="match status" value="1"/>
</dbReference>
<dbReference type="InterPro" id="IPR036869">
    <property type="entry name" value="J_dom_sf"/>
</dbReference>
<dbReference type="SMART" id="SM00271">
    <property type="entry name" value="DnaJ"/>
    <property type="match status" value="1"/>
</dbReference>
<evidence type="ECO:0000259" key="1">
    <source>
        <dbReference type="PROSITE" id="PS50076"/>
    </source>
</evidence>
<proteinExistence type="predicted"/>
<name>A0A8H7SBL2_9FUNG</name>
<evidence type="ECO:0000313" key="2">
    <source>
        <dbReference type="EMBL" id="KAG2225226.1"/>
    </source>
</evidence>
<comment type="caution">
    <text evidence="2">The sequence shown here is derived from an EMBL/GenBank/DDBJ whole genome shotgun (WGS) entry which is preliminary data.</text>
</comment>
<organism evidence="2 3">
    <name type="scientific">Circinella minor</name>
    <dbReference type="NCBI Taxonomy" id="1195481"/>
    <lineage>
        <taxon>Eukaryota</taxon>
        <taxon>Fungi</taxon>
        <taxon>Fungi incertae sedis</taxon>
        <taxon>Mucoromycota</taxon>
        <taxon>Mucoromycotina</taxon>
        <taxon>Mucoromycetes</taxon>
        <taxon>Mucorales</taxon>
        <taxon>Lichtheimiaceae</taxon>
        <taxon>Circinella</taxon>
    </lineage>
</organism>
<accession>A0A8H7SBL2</accession>